<organism evidence="2 3">
    <name type="scientific">Marinospirillum alkaliphilum DSM 21637</name>
    <dbReference type="NCBI Taxonomy" id="1122209"/>
    <lineage>
        <taxon>Bacteria</taxon>
        <taxon>Pseudomonadati</taxon>
        <taxon>Pseudomonadota</taxon>
        <taxon>Gammaproteobacteria</taxon>
        <taxon>Oceanospirillales</taxon>
        <taxon>Oceanospirillaceae</taxon>
        <taxon>Marinospirillum</taxon>
    </lineage>
</organism>
<dbReference type="Proteomes" id="UP000182350">
    <property type="component" value="Unassembled WGS sequence"/>
</dbReference>
<feature type="coiled-coil region" evidence="1">
    <location>
        <begin position="28"/>
        <end position="62"/>
    </location>
</feature>
<evidence type="ECO:0000256" key="1">
    <source>
        <dbReference type="SAM" id="Coils"/>
    </source>
</evidence>
<evidence type="ECO:0000313" key="3">
    <source>
        <dbReference type="Proteomes" id="UP000182350"/>
    </source>
</evidence>
<protein>
    <submittedName>
        <fullName evidence="2">Zinc-ribbon containing domain-containing protein</fullName>
    </submittedName>
</protein>
<dbReference type="Pfam" id="PF07295">
    <property type="entry name" value="DUF1451"/>
    <property type="match status" value="1"/>
</dbReference>
<dbReference type="AlphaFoldDB" id="A0A1K1TE72"/>
<gene>
    <name evidence="2" type="ORF">SAMN02745752_00082</name>
</gene>
<keyword evidence="3" id="KW-1185">Reference proteome</keyword>
<reference evidence="2 3" key="1">
    <citation type="submission" date="2016-11" db="EMBL/GenBank/DDBJ databases">
        <authorList>
            <person name="Jaros S."/>
            <person name="Januszkiewicz K."/>
            <person name="Wedrychowicz H."/>
        </authorList>
    </citation>
    <scope>NUCLEOTIDE SEQUENCE [LARGE SCALE GENOMIC DNA]</scope>
    <source>
        <strain evidence="2 3">DSM 21637</strain>
    </source>
</reference>
<evidence type="ECO:0000313" key="2">
    <source>
        <dbReference type="EMBL" id="SFW98613.1"/>
    </source>
</evidence>
<accession>A0A1K1TE72</accession>
<keyword evidence="1" id="KW-0175">Coiled coil</keyword>
<dbReference type="EMBL" id="FPJW01000001">
    <property type="protein sequence ID" value="SFW98613.1"/>
    <property type="molecule type" value="Genomic_DNA"/>
</dbReference>
<dbReference type="STRING" id="1122209.SAMN02745752_00082"/>
<sequence>MSDQAERLVELYDRLVERLYEVRMDLEKTSQQLDLDKEIERLVEAEQEVERLTREETELLTQWLKRDLKDLRGYLAETGLGVREWLAQETQLISEQFMHWLRQVADPSILDARTLQEDLDSRDDSTLYHAGELAIAGTFVCAGCEKEVQVAYTHRLEPCHRCDGRVFVRKTDFSEASDQT</sequence>
<name>A0A1K1TE72_9GAMM</name>
<dbReference type="RefSeq" id="WP_072324353.1">
    <property type="nucleotide sequence ID" value="NZ_FPJW01000001.1"/>
</dbReference>
<dbReference type="InterPro" id="IPR009912">
    <property type="entry name" value="DUF1451"/>
</dbReference>
<proteinExistence type="predicted"/>
<dbReference type="OrthoDB" id="3174978at2"/>